<accession>A0A0A8ZCW1</accession>
<reference evidence="1" key="1">
    <citation type="submission" date="2014-09" db="EMBL/GenBank/DDBJ databases">
        <authorList>
            <person name="Magalhaes I.L.F."/>
            <person name="Oliveira U."/>
            <person name="Santos F.R."/>
            <person name="Vidigal T.H.D.A."/>
            <person name="Brescovit A.D."/>
            <person name="Santos A.J."/>
        </authorList>
    </citation>
    <scope>NUCLEOTIDE SEQUENCE</scope>
    <source>
        <tissue evidence="1">Shoot tissue taken approximately 20 cm above the soil surface</tissue>
    </source>
</reference>
<name>A0A0A8ZCW1_ARUDO</name>
<evidence type="ECO:0000313" key="1">
    <source>
        <dbReference type="EMBL" id="JAD34575.1"/>
    </source>
</evidence>
<proteinExistence type="predicted"/>
<sequence>MHEASLSLDWIETNELAPYSLVVD</sequence>
<dbReference type="EMBL" id="GBRH01263320">
    <property type="protein sequence ID" value="JAD34575.1"/>
    <property type="molecule type" value="Transcribed_RNA"/>
</dbReference>
<dbReference type="AlphaFoldDB" id="A0A0A8ZCW1"/>
<protein>
    <submittedName>
        <fullName evidence="1">Uncharacterized protein</fullName>
    </submittedName>
</protein>
<reference evidence="1" key="2">
    <citation type="journal article" date="2015" name="Data Brief">
        <title>Shoot transcriptome of the giant reed, Arundo donax.</title>
        <authorList>
            <person name="Barrero R.A."/>
            <person name="Guerrero F.D."/>
            <person name="Moolhuijzen P."/>
            <person name="Goolsby J.A."/>
            <person name="Tidwell J."/>
            <person name="Bellgard S.E."/>
            <person name="Bellgard M.I."/>
        </authorList>
    </citation>
    <scope>NUCLEOTIDE SEQUENCE</scope>
    <source>
        <tissue evidence="1">Shoot tissue taken approximately 20 cm above the soil surface</tissue>
    </source>
</reference>
<organism evidence="1">
    <name type="scientific">Arundo donax</name>
    <name type="common">Giant reed</name>
    <name type="synonym">Donax arundinaceus</name>
    <dbReference type="NCBI Taxonomy" id="35708"/>
    <lineage>
        <taxon>Eukaryota</taxon>
        <taxon>Viridiplantae</taxon>
        <taxon>Streptophyta</taxon>
        <taxon>Embryophyta</taxon>
        <taxon>Tracheophyta</taxon>
        <taxon>Spermatophyta</taxon>
        <taxon>Magnoliopsida</taxon>
        <taxon>Liliopsida</taxon>
        <taxon>Poales</taxon>
        <taxon>Poaceae</taxon>
        <taxon>PACMAD clade</taxon>
        <taxon>Arundinoideae</taxon>
        <taxon>Arundineae</taxon>
        <taxon>Arundo</taxon>
    </lineage>
</organism>